<dbReference type="GeneID" id="41968805"/>
<feature type="compositionally biased region" description="Basic and acidic residues" evidence="1">
    <location>
        <begin position="1989"/>
        <end position="2005"/>
    </location>
</feature>
<feature type="compositionally biased region" description="Basic and acidic residues" evidence="1">
    <location>
        <begin position="523"/>
        <end position="538"/>
    </location>
</feature>
<feature type="region of interest" description="Disordered" evidence="1">
    <location>
        <begin position="333"/>
        <end position="353"/>
    </location>
</feature>
<feature type="transmembrane region" description="Helical" evidence="2">
    <location>
        <begin position="189"/>
        <end position="210"/>
    </location>
</feature>
<feature type="region of interest" description="Disordered" evidence="1">
    <location>
        <begin position="1378"/>
        <end position="1398"/>
    </location>
</feature>
<feature type="compositionally biased region" description="Basic and acidic residues" evidence="1">
    <location>
        <begin position="338"/>
        <end position="353"/>
    </location>
</feature>
<keyword evidence="2" id="KW-0812">Transmembrane</keyword>
<feature type="region of interest" description="Disordered" evidence="1">
    <location>
        <begin position="1417"/>
        <end position="1436"/>
    </location>
</feature>
<evidence type="ECO:0000313" key="3">
    <source>
        <dbReference type="EMBL" id="TPX10161.1"/>
    </source>
</evidence>
<feature type="region of interest" description="Disordered" evidence="1">
    <location>
        <begin position="1034"/>
        <end position="1096"/>
    </location>
</feature>
<gene>
    <name evidence="3" type="ORF">E0L32_001358</name>
</gene>
<feature type="compositionally biased region" description="Acidic residues" evidence="1">
    <location>
        <begin position="1389"/>
        <end position="1398"/>
    </location>
</feature>
<feature type="compositionally biased region" description="Pro residues" evidence="1">
    <location>
        <begin position="498"/>
        <end position="511"/>
    </location>
</feature>
<feature type="transmembrane region" description="Helical" evidence="2">
    <location>
        <begin position="41"/>
        <end position="58"/>
    </location>
</feature>
<feature type="region of interest" description="Disordered" evidence="1">
    <location>
        <begin position="246"/>
        <end position="280"/>
    </location>
</feature>
<dbReference type="EMBL" id="SKBQ01000005">
    <property type="protein sequence ID" value="TPX10161.1"/>
    <property type="molecule type" value="Genomic_DNA"/>
</dbReference>
<keyword evidence="4" id="KW-1185">Reference proteome</keyword>
<accession>A0A507AZ79</accession>
<organism evidence="3 4">
    <name type="scientific">Thyridium curvatum</name>
    <dbReference type="NCBI Taxonomy" id="1093900"/>
    <lineage>
        <taxon>Eukaryota</taxon>
        <taxon>Fungi</taxon>
        <taxon>Dikarya</taxon>
        <taxon>Ascomycota</taxon>
        <taxon>Pezizomycotina</taxon>
        <taxon>Sordariomycetes</taxon>
        <taxon>Sordariomycetidae</taxon>
        <taxon>Thyridiales</taxon>
        <taxon>Thyridiaceae</taxon>
        <taxon>Thyridium</taxon>
    </lineage>
</organism>
<feature type="compositionally biased region" description="Low complexity" evidence="1">
    <location>
        <begin position="665"/>
        <end position="678"/>
    </location>
</feature>
<evidence type="ECO:0000256" key="1">
    <source>
        <dbReference type="SAM" id="MobiDB-lite"/>
    </source>
</evidence>
<dbReference type="STRING" id="1093900.A0A507AZ79"/>
<dbReference type="OrthoDB" id="5370537at2759"/>
<feature type="compositionally biased region" description="Polar residues" evidence="1">
    <location>
        <begin position="1034"/>
        <end position="1046"/>
    </location>
</feature>
<keyword evidence="2" id="KW-1133">Transmembrane helix</keyword>
<feature type="compositionally biased region" description="Basic and acidic residues" evidence="1">
    <location>
        <begin position="1060"/>
        <end position="1075"/>
    </location>
</feature>
<protein>
    <submittedName>
        <fullName evidence="3">Uncharacterized protein</fullName>
    </submittedName>
</protein>
<dbReference type="InParanoid" id="A0A507AZ79"/>
<feature type="compositionally biased region" description="Basic and acidic residues" evidence="1">
    <location>
        <begin position="246"/>
        <end position="262"/>
    </location>
</feature>
<feature type="region of interest" description="Disordered" evidence="1">
    <location>
        <begin position="401"/>
        <end position="432"/>
    </location>
</feature>
<feature type="region of interest" description="Disordered" evidence="1">
    <location>
        <begin position="1247"/>
        <end position="1296"/>
    </location>
</feature>
<feature type="transmembrane region" description="Helical" evidence="2">
    <location>
        <begin position="222"/>
        <end position="243"/>
    </location>
</feature>
<feature type="region of interest" description="Disordered" evidence="1">
    <location>
        <begin position="1906"/>
        <end position="1951"/>
    </location>
</feature>
<keyword evidence="2" id="KW-0472">Membrane</keyword>
<feature type="compositionally biased region" description="Low complexity" evidence="1">
    <location>
        <begin position="449"/>
        <end position="462"/>
    </location>
</feature>
<feature type="region of interest" description="Disordered" evidence="1">
    <location>
        <begin position="615"/>
        <end position="772"/>
    </location>
</feature>
<feature type="region of interest" description="Disordered" evidence="1">
    <location>
        <begin position="446"/>
        <end position="587"/>
    </location>
</feature>
<feature type="transmembrane region" description="Helical" evidence="2">
    <location>
        <begin position="143"/>
        <end position="169"/>
    </location>
</feature>
<dbReference type="Proteomes" id="UP000319257">
    <property type="component" value="Unassembled WGS sequence"/>
</dbReference>
<feature type="compositionally biased region" description="Basic and acidic residues" evidence="1">
    <location>
        <begin position="401"/>
        <end position="411"/>
    </location>
</feature>
<comment type="caution">
    <text evidence="3">The sequence shown here is derived from an EMBL/GenBank/DDBJ whole genome shotgun (WGS) entry which is preliminary data.</text>
</comment>
<feature type="region of interest" description="Disordered" evidence="1">
    <location>
        <begin position="1202"/>
        <end position="1226"/>
    </location>
</feature>
<feature type="compositionally biased region" description="Pro residues" evidence="1">
    <location>
        <begin position="685"/>
        <end position="694"/>
    </location>
</feature>
<dbReference type="RefSeq" id="XP_030991872.1">
    <property type="nucleotide sequence ID" value="XM_031135428.1"/>
</dbReference>
<feature type="compositionally biased region" description="Basic and acidic residues" evidence="1">
    <location>
        <begin position="823"/>
        <end position="834"/>
    </location>
</feature>
<reference evidence="3 4" key="1">
    <citation type="submission" date="2019-06" db="EMBL/GenBank/DDBJ databases">
        <title>Draft genome sequence of the filamentous fungus Phialemoniopsis curvata isolated from diesel fuel.</title>
        <authorList>
            <person name="Varaljay V.A."/>
            <person name="Lyon W.J."/>
            <person name="Crouch A.L."/>
            <person name="Drake C.E."/>
            <person name="Hollomon J.M."/>
            <person name="Nadeau L.J."/>
            <person name="Nunn H.S."/>
            <person name="Stevenson B.S."/>
            <person name="Bojanowski C.L."/>
            <person name="Crookes-Goodson W.J."/>
        </authorList>
    </citation>
    <scope>NUCLEOTIDE SEQUENCE [LARGE SCALE GENOMIC DNA]</scope>
    <source>
        <strain evidence="3 4">D216</strain>
    </source>
</reference>
<feature type="region of interest" description="Disordered" evidence="1">
    <location>
        <begin position="1970"/>
        <end position="2012"/>
    </location>
</feature>
<feature type="region of interest" description="Disordered" evidence="1">
    <location>
        <begin position="785"/>
        <end position="870"/>
    </location>
</feature>
<feature type="compositionally biased region" description="Basic and acidic residues" evidence="1">
    <location>
        <begin position="700"/>
        <end position="716"/>
    </location>
</feature>
<feature type="transmembrane region" description="Helical" evidence="2">
    <location>
        <begin position="112"/>
        <end position="131"/>
    </location>
</feature>
<proteinExistence type="predicted"/>
<feature type="compositionally biased region" description="Low complexity" evidence="1">
    <location>
        <begin position="1977"/>
        <end position="1988"/>
    </location>
</feature>
<feature type="compositionally biased region" description="Polar residues" evidence="1">
    <location>
        <begin position="1262"/>
        <end position="1281"/>
    </location>
</feature>
<evidence type="ECO:0000256" key="2">
    <source>
        <dbReference type="SAM" id="Phobius"/>
    </source>
</evidence>
<feature type="region of interest" description="Disordered" evidence="1">
    <location>
        <begin position="1479"/>
        <end position="1498"/>
    </location>
</feature>
<sequence>MAIPGATQALIAAFAFGIVVNSASAALFLNVKGHGSSILRDGPRLVLITFLLSAALWAQTDFISIFIETAATTSCQVGIIFSTLFDQLGRFSIEQYLLWVVNGGSKSGIGQLGPQILVGIRFVLGAVFVGFSRPQTVPVCIPISSVLPLAILVVVLDAVIIATLAARAFFAGVLKDIRESSTDAARGKAILLVLVGLTLWTATSVTMLLGMETMELTFRTTVPAAGLICLLFAVTGCAGAITLERTKHSRQPESPRRRDLTTDRSLSTSDSDEYPPNRYEDLKRGEILSITAFVQPQTSDRPGGLPKISRPITGFNGMGGVPVQGQLFPPIRGPLDSHTVEPRRTETKPEARQKRSLFDLKRGPATDGGLSISSPILQANGNQNPLNKIPTIDLETAARNERERRANDLQRESALIAKRPAPQPPSMPPAEAVKRAVSFKRKEVASIGSQPSLPSSLEPMPSVAATSSAQLSPGVEEIRRRSPRQVPTDLRNKGTQPTPSPKPPAVVPYQPPESTGVEESEPVEEKEAQAARRVDIRPSRGLAPSPKTPPPEPVKTALQRRPTNGLPGNPRAMAVKPLAKESTQQRQQTVMFMNNIVYDDPSVVQSIIDNANPKMANKEVDNDNSMDRSASVVHRPRPIPRKPEKDRAIFPAEPSPNQSHRRSRSGGSIISRKSILRSAPGSPTQLPPLPPPPKGFGNSERPHPNDTKSMTFDEKMNLFYSGPSSGGDRTTKRRSSIPEMPKIPLNFMDVSPTTEDFENERRDSKATHRTTRTSIKTESLFEEAEMSLVEPSMSRGTGTERGESMTDDLGNSWLPEVAPTTERPPRPFADETAKRASSPIIPPVRESAMTESTNRTSSNRTQDDASSNWGSVHSPIAINIPTSRFNARSTYIKSAEKQEPLFQLASTVYQDPGSAKRTLEQPMPKGWHRRIGDELPTFSERKETMRTRKMPPPMPLQLGPPSTKNPVIPKAAEPSPLESPEHAIKYIQDQLKQFEQPDPASFDSPGQRFALLQNLENEMDMQEGQWQQMHHNMRDSTSTMRTSPTTESRRESLVSVTTREPSRDSSVRMTLADRRASRRSRMRSGGSYKSEDAGDLLDTMDKGRASVWQQRIAEAQMEYMENANELQVHRTRTMLSMAQLGSPTPPESDESDVEEISRPKSINAIVEATDVAPAPKALWTQSSQKATQPTAMLWELSKDHTESAPSPVTVSMAAEPSRPAVRKQEESMTIQSSELWRLSVKTVKTKSHSGLWQPPYARAPVPSQTTAPPHTTEQQSKTVQKTPRPLTQRPPRRTRRVTLLPDIVENPEPLPDKRGTLGIFQFPWGEKSDTATIQPRNTAMFMAMPGTMSSGGSAVVNAALEARSKQLEAAEYSSSFFDDYDDEKRDSDEYGSDGDDFDDFDETTLWEIASLLKTDSVPSRDSLIPSEPSSERFSIGDYISEVPSDEENEDNEDDEHRESIIVGIEDGIATAVRPKPTMLWTSGSKNVKRRSGHGLGLPNPDAATWMKYDDVQETVRAKPRRASIAMIESTTLWSATQSVQHSALWTARKEMKLRGQHSRGLAQPDERTWQKYDLVQETARAKPRKAEPATIESADLWSVPPTTETKRYSGTWVDQGRIQKRRRSRKFVGTSLWAPPVAPAAPATENKGLFRVEPTHPDNRTTEAEPAALEMDRKPRTIEEKPLEKFVSSSLWTAAPASATTERVWILEKEPVPEPVVLDDTIPSTNVGVKQPTWWEKMKAQAGLSAVPVPPMAQPVENVPLRQQFRRSVAFRADWDGELQAAVAASYPPQKKQPKTRQAASEEQWDDALKQALADSYPKTVKKPQATNADWESALQEAISLSAPAPQVSNDDSNQAMIMAQIEALEQERLFVERAMRGDAAIPEPKQETTQLWSRPEQLNIKAAQAVEGPMWTPGPKTESRPASLLPQSNEDAEEAGHRRSKSRKEQRRAEIRAQIAALENGADPAELGLAVGAGMQGQSMWSSSSSKGDGEKDWLDESSRKRESGGVVLRY</sequence>
<name>A0A507AZ79_9PEZI</name>
<feature type="region of interest" description="Disordered" evidence="1">
    <location>
        <begin position="1784"/>
        <end position="1805"/>
    </location>
</feature>
<evidence type="ECO:0000313" key="4">
    <source>
        <dbReference type="Proteomes" id="UP000319257"/>
    </source>
</evidence>